<dbReference type="InterPro" id="IPR013083">
    <property type="entry name" value="Znf_RING/FYVE/PHD"/>
</dbReference>
<evidence type="ECO:0000256" key="1">
    <source>
        <dbReference type="ARBA" id="ARBA00000900"/>
    </source>
</evidence>
<feature type="domain" description="RING-type" evidence="10">
    <location>
        <begin position="73"/>
        <end position="114"/>
    </location>
</feature>
<proteinExistence type="inferred from homology"/>
<evidence type="ECO:0000256" key="8">
    <source>
        <dbReference type="ARBA" id="ARBA00038197"/>
    </source>
</evidence>
<evidence type="ECO:0000256" key="2">
    <source>
        <dbReference type="ARBA" id="ARBA00012483"/>
    </source>
</evidence>
<keyword evidence="7" id="KW-0862">Zinc</keyword>
<dbReference type="GO" id="GO:0016567">
    <property type="term" value="P:protein ubiquitination"/>
    <property type="evidence" value="ECO:0007669"/>
    <property type="project" value="TreeGrafter"/>
</dbReference>
<evidence type="ECO:0000256" key="7">
    <source>
        <dbReference type="ARBA" id="ARBA00022833"/>
    </source>
</evidence>
<evidence type="ECO:0000313" key="11">
    <source>
        <dbReference type="EMBL" id="CAH3152013.1"/>
    </source>
</evidence>
<dbReference type="EMBL" id="CALNXJ010000050">
    <property type="protein sequence ID" value="CAH3152013.1"/>
    <property type="molecule type" value="Genomic_DNA"/>
</dbReference>
<dbReference type="SUPFAM" id="SSF57850">
    <property type="entry name" value="RING/U-box"/>
    <property type="match status" value="1"/>
</dbReference>
<dbReference type="InterPro" id="IPR001841">
    <property type="entry name" value="Znf_RING"/>
</dbReference>
<evidence type="ECO:0000313" key="12">
    <source>
        <dbReference type="Proteomes" id="UP001159428"/>
    </source>
</evidence>
<dbReference type="CDD" id="cd16669">
    <property type="entry name" value="RING-H2_RNF181"/>
    <property type="match status" value="1"/>
</dbReference>
<sequence length="151" mass="17401">MASYFDEHELTDRTSNPDFFLELARMLLSPSDILEISRMAFDQIQAPPASKEVVESLPSIPITTEHIVKGCSCPICQVEFKIGELVKKLPCDHMFHKSCILPWLNKTNSCPMCRHELPTDDPKYEEMKVLKVVKEQDQQFRVETLHDSMFS</sequence>
<comment type="caution">
    <text evidence="11">The sequence shown here is derived from an EMBL/GenBank/DDBJ whole genome shotgun (WGS) entry which is preliminary data.</text>
</comment>
<dbReference type="SMART" id="SM00184">
    <property type="entry name" value="RING"/>
    <property type="match status" value="1"/>
</dbReference>
<dbReference type="PANTHER" id="PTHR15710">
    <property type="entry name" value="E3 UBIQUITIN-PROTEIN LIGASE PRAJA"/>
    <property type="match status" value="1"/>
</dbReference>
<name>A0AAU9XMF6_9CNID</name>
<dbReference type="GO" id="GO:0061630">
    <property type="term" value="F:ubiquitin protein ligase activity"/>
    <property type="evidence" value="ECO:0007669"/>
    <property type="project" value="UniProtKB-EC"/>
</dbReference>
<organism evidence="11 12">
    <name type="scientific">Pocillopora meandrina</name>
    <dbReference type="NCBI Taxonomy" id="46732"/>
    <lineage>
        <taxon>Eukaryota</taxon>
        <taxon>Metazoa</taxon>
        <taxon>Cnidaria</taxon>
        <taxon>Anthozoa</taxon>
        <taxon>Hexacorallia</taxon>
        <taxon>Scleractinia</taxon>
        <taxon>Astrocoeniina</taxon>
        <taxon>Pocilloporidae</taxon>
        <taxon>Pocillopora</taxon>
    </lineage>
</organism>
<reference evidence="11 12" key="1">
    <citation type="submission" date="2022-05" db="EMBL/GenBank/DDBJ databases">
        <authorList>
            <consortium name="Genoscope - CEA"/>
            <person name="William W."/>
        </authorList>
    </citation>
    <scope>NUCLEOTIDE SEQUENCE [LARGE SCALE GENOMIC DNA]</scope>
</reference>
<evidence type="ECO:0000256" key="4">
    <source>
        <dbReference type="ARBA" id="ARBA00022723"/>
    </source>
</evidence>
<dbReference type="GO" id="GO:0005737">
    <property type="term" value="C:cytoplasm"/>
    <property type="evidence" value="ECO:0007669"/>
    <property type="project" value="TreeGrafter"/>
</dbReference>
<dbReference type="Proteomes" id="UP001159428">
    <property type="component" value="Unassembled WGS sequence"/>
</dbReference>
<protein>
    <recommendedName>
        <fullName evidence="2">RING-type E3 ubiquitin transferase</fullName>
        <ecNumber evidence="2">2.3.2.27</ecNumber>
    </recommendedName>
</protein>
<accession>A0AAU9XMF6</accession>
<dbReference type="PANTHER" id="PTHR15710:SF243">
    <property type="entry name" value="E3 UBIQUITIN-PROTEIN LIGASE PRAJA-2 ISOFORM X1"/>
    <property type="match status" value="1"/>
</dbReference>
<keyword evidence="12" id="KW-1185">Reference proteome</keyword>
<keyword evidence="6" id="KW-0833">Ubl conjugation pathway</keyword>
<dbReference type="GO" id="GO:0008270">
    <property type="term" value="F:zinc ion binding"/>
    <property type="evidence" value="ECO:0007669"/>
    <property type="project" value="UniProtKB-KW"/>
</dbReference>
<dbReference type="Pfam" id="PF13639">
    <property type="entry name" value="zf-RING_2"/>
    <property type="match status" value="1"/>
</dbReference>
<dbReference type="PROSITE" id="PS50089">
    <property type="entry name" value="ZF_RING_2"/>
    <property type="match status" value="1"/>
</dbReference>
<keyword evidence="3" id="KW-0808">Transferase</keyword>
<keyword evidence="5 9" id="KW-0863">Zinc-finger</keyword>
<keyword evidence="4" id="KW-0479">Metal-binding</keyword>
<dbReference type="AlphaFoldDB" id="A0AAU9XMF6"/>
<evidence type="ECO:0000256" key="5">
    <source>
        <dbReference type="ARBA" id="ARBA00022771"/>
    </source>
</evidence>
<dbReference type="Gene3D" id="3.30.40.10">
    <property type="entry name" value="Zinc/RING finger domain, C3HC4 (zinc finger)"/>
    <property type="match status" value="1"/>
</dbReference>
<evidence type="ECO:0000259" key="10">
    <source>
        <dbReference type="PROSITE" id="PS50089"/>
    </source>
</evidence>
<dbReference type="FunFam" id="3.30.40.10:FF:000127">
    <property type="entry name" value="E3 ubiquitin-protein ligase RNF181"/>
    <property type="match status" value="1"/>
</dbReference>
<comment type="similarity">
    <text evidence="8">Belongs to the RNF181 family.</text>
</comment>
<comment type="catalytic activity">
    <reaction evidence="1">
        <text>S-ubiquitinyl-[E2 ubiquitin-conjugating enzyme]-L-cysteine + [acceptor protein]-L-lysine = [E2 ubiquitin-conjugating enzyme]-L-cysteine + N(6)-ubiquitinyl-[acceptor protein]-L-lysine.</text>
        <dbReference type="EC" id="2.3.2.27"/>
    </reaction>
</comment>
<evidence type="ECO:0000256" key="6">
    <source>
        <dbReference type="ARBA" id="ARBA00022786"/>
    </source>
</evidence>
<evidence type="ECO:0000256" key="3">
    <source>
        <dbReference type="ARBA" id="ARBA00022679"/>
    </source>
</evidence>
<gene>
    <name evidence="11" type="ORF">PMEA_00026445</name>
</gene>
<dbReference type="EC" id="2.3.2.27" evidence="2"/>
<evidence type="ECO:0000256" key="9">
    <source>
        <dbReference type="PROSITE-ProRule" id="PRU00175"/>
    </source>
</evidence>